<reference evidence="1 2" key="1">
    <citation type="submission" date="2016-10" db="EMBL/GenBank/DDBJ databases">
        <authorList>
            <person name="de Groot N.N."/>
        </authorList>
    </citation>
    <scope>NUCLEOTIDE SEQUENCE [LARGE SCALE GENOMIC DNA]</scope>
    <source>
        <strain evidence="1 2">CGMCC 1.3401</strain>
    </source>
</reference>
<dbReference type="EMBL" id="FMTM01000025">
    <property type="protein sequence ID" value="SCW90862.1"/>
    <property type="molecule type" value="Genomic_DNA"/>
</dbReference>
<evidence type="ECO:0000313" key="1">
    <source>
        <dbReference type="EMBL" id="SCW90862.1"/>
    </source>
</evidence>
<evidence type="ECO:0000313" key="2">
    <source>
        <dbReference type="Proteomes" id="UP000199542"/>
    </source>
</evidence>
<gene>
    <name evidence="1" type="ORF">SAMN02927900_06506</name>
</gene>
<accession>A0A1G4UB34</accession>
<organism evidence="1 2">
    <name type="scientific">Rhizobium mongolense subsp. loessense</name>
    <dbReference type="NCBI Taxonomy" id="158890"/>
    <lineage>
        <taxon>Bacteria</taxon>
        <taxon>Pseudomonadati</taxon>
        <taxon>Pseudomonadota</taxon>
        <taxon>Alphaproteobacteria</taxon>
        <taxon>Hyphomicrobiales</taxon>
        <taxon>Rhizobiaceae</taxon>
        <taxon>Rhizobium/Agrobacterium group</taxon>
        <taxon>Rhizobium</taxon>
    </lineage>
</organism>
<name>A0A1G4UB34_9HYPH</name>
<protein>
    <submittedName>
        <fullName evidence="1">Uncharacterized protein</fullName>
    </submittedName>
</protein>
<dbReference type="AlphaFoldDB" id="A0A1G4UB34"/>
<sequence>MAQSRMRLFYERERHLASLDTALARGMADVEGGCVQPAGRFVELTDRYKCFVEAAFPASLQERDEL</sequence>
<dbReference type="Proteomes" id="UP000199542">
    <property type="component" value="Unassembled WGS sequence"/>
</dbReference>
<proteinExistence type="predicted"/>